<dbReference type="Gene3D" id="3.40.50.620">
    <property type="entry name" value="HUPs"/>
    <property type="match status" value="2"/>
</dbReference>
<dbReference type="Pfam" id="PF00582">
    <property type="entry name" value="Usp"/>
    <property type="match status" value="2"/>
</dbReference>
<dbReference type="InterPro" id="IPR006015">
    <property type="entry name" value="Universal_stress_UspA"/>
</dbReference>
<feature type="domain" description="UspA" evidence="2">
    <location>
        <begin position="7"/>
        <end position="136"/>
    </location>
</feature>
<dbReference type="InterPro" id="IPR014729">
    <property type="entry name" value="Rossmann-like_a/b/a_fold"/>
</dbReference>
<accession>A0ABT0ZF62</accession>
<gene>
    <name evidence="3" type="ORF">NGF19_15690</name>
</gene>
<comment type="similarity">
    <text evidence="1">Belongs to the universal stress protein A family.</text>
</comment>
<evidence type="ECO:0000259" key="2">
    <source>
        <dbReference type="Pfam" id="PF00582"/>
    </source>
</evidence>
<dbReference type="EMBL" id="JAMWMR010000012">
    <property type="protein sequence ID" value="MCN9242216.1"/>
    <property type="molecule type" value="Genomic_DNA"/>
</dbReference>
<feature type="domain" description="UspA" evidence="2">
    <location>
        <begin position="158"/>
        <end position="296"/>
    </location>
</feature>
<dbReference type="InterPro" id="IPR006016">
    <property type="entry name" value="UspA"/>
</dbReference>
<evidence type="ECO:0000313" key="3">
    <source>
        <dbReference type="EMBL" id="MCN9242216.1"/>
    </source>
</evidence>
<evidence type="ECO:0000256" key="1">
    <source>
        <dbReference type="ARBA" id="ARBA00008791"/>
    </source>
</evidence>
<evidence type="ECO:0000313" key="4">
    <source>
        <dbReference type="Proteomes" id="UP001523219"/>
    </source>
</evidence>
<comment type="caution">
    <text evidence="3">The sequence shown here is derived from an EMBL/GenBank/DDBJ whole genome shotgun (WGS) entry which is preliminary data.</text>
</comment>
<name>A0ABT0ZF62_9ACTN</name>
<dbReference type="Proteomes" id="UP001523219">
    <property type="component" value="Unassembled WGS sequence"/>
</dbReference>
<dbReference type="PRINTS" id="PR01438">
    <property type="entry name" value="UNVRSLSTRESS"/>
</dbReference>
<protein>
    <submittedName>
        <fullName evidence="3">Universal stress protein</fullName>
    </submittedName>
</protein>
<reference evidence="3 4" key="1">
    <citation type="submission" date="2022-05" db="EMBL/GenBank/DDBJ databases">
        <title>Streptomyces sp. nov. RY43-2 isolated from soil of a peat swamp forest.</title>
        <authorList>
            <person name="Kanchanasin P."/>
            <person name="Tanasupawat S."/>
            <person name="Phongsopitanun W."/>
        </authorList>
    </citation>
    <scope>NUCLEOTIDE SEQUENCE [LARGE SCALE GENOMIC DNA]</scope>
    <source>
        <strain evidence="3 4">RY43-2</strain>
    </source>
</reference>
<dbReference type="PANTHER" id="PTHR46268:SF6">
    <property type="entry name" value="UNIVERSAL STRESS PROTEIN UP12"/>
    <property type="match status" value="1"/>
</dbReference>
<dbReference type="SUPFAM" id="SSF52402">
    <property type="entry name" value="Adenine nucleotide alpha hydrolases-like"/>
    <property type="match status" value="2"/>
</dbReference>
<proteinExistence type="inferred from homology"/>
<dbReference type="PANTHER" id="PTHR46268">
    <property type="entry name" value="STRESS RESPONSE PROTEIN NHAX"/>
    <property type="match status" value="1"/>
</dbReference>
<sequence length="298" mass="31444">MEAKLSPVVAGVDGSAESLSAAEWAAREALRRGRPLLLVHAFRRHPRQQADASENGAPPRDVLRAAAEHLRRACPGVRVADEPVEGPAPEALLRAAEDAELLVVGSRGLSGIKGLLVGSVALAVVADATRPVVLVRAGEQTEDEPADGTGPPTGCPDVVLGIDVADPCDEVIEFAFEAARLRKARLRVLYAWHAPSPFGLGNGDIGLVSGAERAAEWLRFLSAVLHPWREKYPRVEVLESVLADKPSTGLVRAASSASLLVVGRRRRLTARADGSHTGPITHAVIRRAGCPVAVVPHA</sequence>
<keyword evidence="4" id="KW-1185">Reference proteome</keyword>
<dbReference type="RefSeq" id="WP_252425518.1">
    <property type="nucleotide sequence ID" value="NZ_JAMWMR010000012.1"/>
</dbReference>
<organism evidence="3 4">
    <name type="scientific">Streptomyces macrolidinus</name>
    <dbReference type="NCBI Taxonomy" id="2952607"/>
    <lineage>
        <taxon>Bacteria</taxon>
        <taxon>Bacillati</taxon>
        <taxon>Actinomycetota</taxon>
        <taxon>Actinomycetes</taxon>
        <taxon>Kitasatosporales</taxon>
        <taxon>Streptomycetaceae</taxon>
        <taxon>Streptomyces</taxon>
    </lineage>
</organism>